<feature type="compositionally biased region" description="Basic and acidic residues" evidence="1">
    <location>
        <begin position="599"/>
        <end position="618"/>
    </location>
</feature>
<evidence type="ECO:0000313" key="2">
    <source>
        <dbReference type="EMBL" id="KAH9819867.1"/>
    </source>
</evidence>
<organism evidence="2 3">
    <name type="scientific">Teratosphaeria destructans</name>
    <dbReference type="NCBI Taxonomy" id="418781"/>
    <lineage>
        <taxon>Eukaryota</taxon>
        <taxon>Fungi</taxon>
        <taxon>Dikarya</taxon>
        <taxon>Ascomycota</taxon>
        <taxon>Pezizomycotina</taxon>
        <taxon>Dothideomycetes</taxon>
        <taxon>Dothideomycetidae</taxon>
        <taxon>Mycosphaerellales</taxon>
        <taxon>Teratosphaeriaceae</taxon>
        <taxon>Teratosphaeria</taxon>
    </lineage>
</organism>
<feature type="region of interest" description="Disordered" evidence="1">
    <location>
        <begin position="1"/>
        <end position="66"/>
    </location>
</feature>
<feature type="compositionally biased region" description="Acidic residues" evidence="1">
    <location>
        <begin position="747"/>
        <end position="771"/>
    </location>
</feature>
<dbReference type="OrthoDB" id="5339076at2759"/>
<evidence type="ECO:0000256" key="1">
    <source>
        <dbReference type="SAM" id="MobiDB-lite"/>
    </source>
</evidence>
<sequence length="829" mass="90440">MAATTAFPTLSVPQEDSMDMSSPHNAYNDGDIDLDFDFDGGVNLPEDERMLTDGEQTRPGTATDDMMEDDVQVGESYVGEAVMDDDTTIVPHTAQDDDEELIDYDDDDVQNEQAQPTGDQALPDVETVDYGQSRHIEQIEQPQEFVEQADQENVRQPEEETVEELEPVVADERETEAAYEPAATQVDTAKIPQTEGLPIDDTTAAQVLSEEPAATTTDVGPVQAYEEQTFDSGGDTEGYAEEEQAAEPRLTLDTSTRAASIEAPGTPTDTGLHPMTLLYEGISMPLFKSKRQLDGLLKDDNLANLSLHDLMHNIRERLARRIGNVPEEQDLTLAFDHMNLLLVGNSRAAFEYSLSDVLAVYLDLHQNDGSPAEEIPSLSLILSQNHFSSQLSWLKQAAASGLSMSTVVQGQQAYMQLNSEHDAEDGDETYADHRHHEYAEEGREGAEYTGFYEEEQHEQGEEGEQQLRAEDTAGQAESNEAQGQQAQLDEERQLDERKEEGLVATDPDGSSEPVGSAPLDNAAGSAGSNEAPEHGESLGVAEGTTDAVQAPGEVDQTESDASSATLNGEAVDDSNGEYDPEELIDWDDDSDLTSPFSEPAKDGHDDYPSAKEHEHTEDPAVLTDDAETVAQHGENEASNSAAGSAELSRIANDDVAHHVDSEDHVTELEQPHIGDTGEQVQHEEYGYDDQTYRDEADPIDEQHAQSQEPGKDEEPSYPDHEYEFNGDSYEHGLEHNPSGEETQVAESEGDGAGEDCNGDDILDFDDDDIGFNDDTPAEAAAREAASRKASQSNLNSPLSGSPSVKRSFDETAEIDFDFEEPDLKKVKSE</sequence>
<feature type="compositionally biased region" description="Low complexity" evidence="1">
    <location>
        <begin position="787"/>
        <end position="803"/>
    </location>
</feature>
<feature type="region of interest" description="Disordered" evidence="1">
    <location>
        <begin position="454"/>
        <end position="807"/>
    </location>
</feature>
<comment type="caution">
    <text evidence="2">The sequence shown here is derived from an EMBL/GenBank/DDBJ whole genome shotgun (WGS) entry which is preliminary data.</text>
</comment>
<keyword evidence="3" id="KW-1185">Reference proteome</keyword>
<feature type="compositionally biased region" description="Acidic residues" evidence="1">
    <location>
        <begin position="570"/>
        <end position="591"/>
    </location>
</feature>
<dbReference type="Proteomes" id="UP001138500">
    <property type="component" value="Unassembled WGS sequence"/>
</dbReference>
<feature type="compositionally biased region" description="Basic and acidic residues" evidence="1">
    <location>
        <begin position="680"/>
        <end position="738"/>
    </location>
</feature>
<feature type="compositionally biased region" description="Basic and acidic residues" evidence="1">
    <location>
        <begin position="46"/>
        <end position="56"/>
    </location>
</feature>
<dbReference type="EMBL" id="RIBY02002311">
    <property type="protein sequence ID" value="KAH9819867.1"/>
    <property type="molecule type" value="Genomic_DNA"/>
</dbReference>
<dbReference type="InterPro" id="IPR018822">
    <property type="entry name" value="UPF0646"/>
</dbReference>
<reference evidence="2 3" key="1">
    <citation type="journal article" date="2018" name="IMA Fungus">
        <title>IMA Genome-F 10: Nine draft genome sequences of Claviceps purpurea s.lat., including C. arundinis, C. humidiphila, and C. cf. spartinae, pseudomolecules for the pitch canker pathogen Fusarium circinatum, draft genome of Davidsoniella eucalypti, Grosmannia galeiformis, Quambalaria eucalypti, and Teratosphaeria destructans.</title>
        <authorList>
            <person name="Wingfield B.D."/>
            <person name="Liu M."/>
            <person name="Nguyen H.D."/>
            <person name="Lane F.A."/>
            <person name="Morgan S.W."/>
            <person name="De Vos L."/>
            <person name="Wilken P.M."/>
            <person name="Duong T.A."/>
            <person name="Aylward J."/>
            <person name="Coetzee M.P."/>
            <person name="Dadej K."/>
            <person name="De Beer Z.W."/>
            <person name="Findlay W."/>
            <person name="Havenga M."/>
            <person name="Kolarik M."/>
            <person name="Menzies J.G."/>
            <person name="Naidoo K."/>
            <person name="Pochopski O."/>
            <person name="Shoukouhi P."/>
            <person name="Santana Q.C."/>
            <person name="Seifert K.A."/>
            <person name="Soal N."/>
            <person name="Steenkamp E.T."/>
            <person name="Tatham C.T."/>
            <person name="van der Nest M.A."/>
            <person name="Wingfield M.J."/>
        </authorList>
    </citation>
    <scope>NUCLEOTIDE SEQUENCE [LARGE SCALE GENOMIC DNA]</scope>
    <source>
        <strain evidence="2">CMW44962</strain>
    </source>
</reference>
<feature type="compositionally biased region" description="Low complexity" evidence="1">
    <location>
        <begin position="636"/>
        <end position="646"/>
    </location>
</feature>
<feature type="compositionally biased region" description="Polar residues" evidence="1">
    <location>
        <begin position="475"/>
        <end position="487"/>
    </location>
</feature>
<feature type="compositionally biased region" description="Basic and acidic residues" evidence="1">
    <location>
        <begin position="489"/>
        <end position="501"/>
    </location>
</feature>
<dbReference type="AlphaFoldDB" id="A0A9W7SKR1"/>
<dbReference type="Pfam" id="PF10336">
    <property type="entry name" value="DUF2420"/>
    <property type="match status" value="1"/>
</dbReference>
<feature type="compositionally biased region" description="Basic and acidic residues" evidence="1">
    <location>
        <begin position="457"/>
        <end position="471"/>
    </location>
</feature>
<feature type="compositionally biased region" description="Polar residues" evidence="1">
    <location>
        <begin position="1"/>
        <end position="25"/>
    </location>
</feature>
<feature type="region of interest" description="Disordered" evidence="1">
    <location>
        <begin position="144"/>
        <end position="167"/>
    </location>
</feature>
<protein>
    <submittedName>
        <fullName evidence="2">Uncharacterized protein</fullName>
    </submittedName>
</protein>
<evidence type="ECO:0000313" key="3">
    <source>
        <dbReference type="Proteomes" id="UP001138500"/>
    </source>
</evidence>
<feature type="compositionally biased region" description="Basic and acidic residues" evidence="1">
    <location>
        <begin position="651"/>
        <end position="672"/>
    </location>
</feature>
<gene>
    <name evidence="2" type="ORF">Tdes44962_MAKER00856</name>
</gene>
<name>A0A9W7SKR1_9PEZI</name>
<proteinExistence type="predicted"/>
<accession>A0A9W7SKR1</accession>
<reference evidence="2 3" key="2">
    <citation type="journal article" date="2021" name="Curr. Genet.">
        <title>Genetic response to nitrogen starvation in the aggressive Eucalyptus foliar pathogen Teratosphaeria destructans.</title>
        <authorList>
            <person name="Havenga M."/>
            <person name="Wingfield B.D."/>
            <person name="Wingfield M.J."/>
            <person name="Dreyer L.L."/>
            <person name="Roets F."/>
            <person name="Aylward J."/>
        </authorList>
    </citation>
    <scope>NUCLEOTIDE SEQUENCE [LARGE SCALE GENOMIC DNA]</scope>
    <source>
        <strain evidence="2">CMW44962</strain>
    </source>
</reference>